<gene>
    <name evidence="1" type="ORF">PYW08_005865</name>
</gene>
<dbReference type="Proteomes" id="UP001231649">
    <property type="component" value="Chromosome 18"/>
</dbReference>
<evidence type="ECO:0000313" key="2">
    <source>
        <dbReference type="Proteomes" id="UP001231649"/>
    </source>
</evidence>
<proteinExistence type="predicted"/>
<accession>A0ACC2QI88</accession>
<comment type="caution">
    <text evidence="1">The sequence shown here is derived from an EMBL/GenBank/DDBJ whole genome shotgun (WGS) entry which is preliminary data.</text>
</comment>
<dbReference type="EMBL" id="CM056794">
    <property type="protein sequence ID" value="KAJ8717466.1"/>
    <property type="molecule type" value="Genomic_DNA"/>
</dbReference>
<sequence>MHLSSLQLACATLVAVVLGATAQHSPPHHVSRRSFFALECKGVFDAAMFARLDRICDDCYNLFREPELYTLCRKDCFTTKYFKGCVEVLQETDQLETFKEYIRELHGAPPLTSD</sequence>
<organism evidence="1 2">
    <name type="scientific">Mythimna loreyi</name>
    <dbReference type="NCBI Taxonomy" id="667449"/>
    <lineage>
        <taxon>Eukaryota</taxon>
        <taxon>Metazoa</taxon>
        <taxon>Ecdysozoa</taxon>
        <taxon>Arthropoda</taxon>
        <taxon>Hexapoda</taxon>
        <taxon>Insecta</taxon>
        <taxon>Pterygota</taxon>
        <taxon>Neoptera</taxon>
        <taxon>Endopterygota</taxon>
        <taxon>Lepidoptera</taxon>
        <taxon>Glossata</taxon>
        <taxon>Ditrysia</taxon>
        <taxon>Noctuoidea</taxon>
        <taxon>Noctuidae</taxon>
        <taxon>Noctuinae</taxon>
        <taxon>Hadenini</taxon>
        <taxon>Mythimna</taxon>
    </lineage>
</organism>
<name>A0ACC2QI88_9NEOP</name>
<keyword evidence="2" id="KW-1185">Reference proteome</keyword>
<reference evidence="1" key="1">
    <citation type="submission" date="2023-03" db="EMBL/GenBank/DDBJ databases">
        <title>Chromosome-level genomes of two armyworms, Mythimna separata and Mythimna loreyi, provide insights into the biosynthesis and reception of sex pheromones.</title>
        <authorList>
            <person name="Zhao H."/>
        </authorList>
    </citation>
    <scope>NUCLEOTIDE SEQUENCE</scope>
    <source>
        <strain evidence="1">BeijingLab</strain>
    </source>
</reference>
<evidence type="ECO:0000313" key="1">
    <source>
        <dbReference type="EMBL" id="KAJ8717466.1"/>
    </source>
</evidence>
<protein>
    <submittedName>
        <fullName evidence="1">Uncharacterized protein</fullName>
    </submittedName>
</protein>